<protein>
    <submittedName>
        <fullName evidence="2">Polyisoprenoid-binding protein YceI</fullName>
    </submittedName>
</protein>
<dbReference type="SMART" id="SM00867">
    <property type="entry name" value="YceI"/>
    <property type="match status" value="1"/>
</dbReference>
<dbReference type="RefSeq" id="WP_092177987.1">
    <property type="nucleotide sequence ID" value="NZ_FNZH01000009.1"/>
</dbReference>
<organism evidence="2 3">
    <name type="scientific">Cyclobacterium xiamenense</name>
    <dbReference type="NCBI Taxonomy" id="1297121"/>
    <lineage>
        <taxon>Bacteria</taxon>
        <taxon>Pseudomonadati</taxon>
        <taxon>Bacteroidota</taxon>
        <taxon>Cytophagia</taxon>
        <taxon>Cytophagales</taxon>
        <taxon>Cyclobacteriaceae</taxon>
        <taxon>Cyclobacterium</taxon>
    </lineage>
</organism>
<dbReference type="EMBL" id="FNZH01000009">
    <property type="protein sequence ID" value="SEJ70572.1"/>
    <property type="molecule type" value="Genomic_DNA"/>
</dbReference>
<accession>A0A1H7B7W6</accession>
<dbReference type="InterPro" id="IPR036761">
    <property type="entry name" value="TTHA0802/YceI-like_sf"/>
</dbReference>
<feature type="domain" description="Lipid/polyisoprenoid-binding YceI-like" evidence="1">
    <location>
        <begin position="5"/>
        <end position="159"/>
    </location>
</feature>
<dbReference type="AlphaFoldDB" id="A0A1H7B7W6"/>
<dbReference type="OrthoDB" id="9811006at2"/>
<dbReference type="PANTHER" id="PTHR34406">
    <property type="entry name" value="PROTEIN YCEI"/>
    <property type="match status" value="1"/>
</dbReference>
<evidence type="ECO:0000313" key="3">
    <source>
        <dbReference type="Proteomes" id="UP000199403"/>
    </source>
</evidence>
<dbReference type="STRING" id="1416801.SAMN05192553_10923"/>
<name>A0A1H7B7W6_9BACT</name>
<sequence length="160" mass="17584">MASNSFTIDTADAFVTFQVKKLGVFTINGKITDFTGGGSFSKNALTDAHFKASTGPSNIDTGSSKRDAHLRSKDFFFLDKHPKICFQSTSIHSDKESYLATGNRTLVGVTRKVSIPFEFSEGVFTGQFPIQRSDFQLGEKFPAFIVGNTVKISIHCKIKK</sequence>
<keyword evidence="3" id="KW-1185">Reference proteome</keyword>
<evidence type="ECO:0000313" key="2">
    <source>
        <dbReference type="EMBL" id="SEJ70572.1"/>
    </source>
</evidence>
<evidence type="ECO:0000259" key="1">
    <source>
        <dbReference type="SMART" id="SM00867"/>
    </source>
</evidence>
<dbReference type="PANTHER" id="PTHR34406:SF1">
    <property type="entry name" value="PROTEIN YCEI"/>
    <property type="match status" value="1"/>
</dbReference>
<reference evidence="3" key="1">
    <citation type="submission" date="2016-10" db="EMBL/GenBank/DDBJ databases">
        <authorList>
            <person name="Varghese N."/>
            <person name="Submissions S."/>
        </authorList>
    </citation>
    <scope>NUCLEOTIDE SEQUENCE [LARGE SCALE GENOMIC DNA]</scope>
    <source>
        <strain evidence="3">IBRC-M 10761</strain>
    </source>
</reference>
<dbReference type="Pfam" id="PF04264">
    <property type="entry name" value="YceI"/>
    <property type="match status" value="1"/>
</dbReference>
<gene>
    <name evidence="2" type="ORF">SAMN05192553_10923</name>
</gene>
<dbReference type="InterPro" id="IPR007372">
    <property type="entry name" value="Lipid/polyisoprenoid-bd_YceI"/>
</dbReference>
<dbReference type="Proteomes" id="UP000199403">
    <property type="component" value="Unassembled WGS sequence"/>
</dbReference>
<proteinExistence type="predicted"/>
<dbReference type="SUPFAM" id="SSF101874">
    <property type="entry name" value="YceI-like"/>
    <property type="match status" value="1"/>
</dbReference>
<dbReference type="Gene3D" id="2.40.128.110">
    <property type="entry name" value="Lipid/polyisoprenoid-binding, YceI-like"/>
    <property type="match status" value="1"/>
</dbReference>